<feature type="region of interest" description="Disordered" evidence="1">
    <location>
        <begin position="106"/>
        <end position="149"/>
    </location>
</feature>
<dbReference type="EMBL" id="AAGW02034065">
    <property type="status" value="NOT_ANNOTATED_CDS"/>
    <property type="molecule type" value="Genomic_DNA"/>
</dbReference>
<dbReference type="Ensembl" id="ENSOCUT00000029477.3">
    <property type="protein sequence ID" value="ENSOCUP00000016169.2"/>
    <property type="gene ID" value="ENSOCUG00000027086.3"/>
</dbReference>
<organism evidence="2 3">
    <name type="scientific">Oryctolagus cuniculus</name>
    <name type="common">Rabbit</name>
    <dbReference type="NCBI Taxonomy" id="9986"/>
    <lineage>
        <taxon>Eukaryota</taxon>
        <taxon>Metazoa</taxon>
        <taxon>Chordata</taxon>
        <taxon>Craniata</taxon>
        <taxon>Vertebrata</taxon>
        <taxon>Euteleostomi</taxon>
        <taxon>Mammalia</taxon>
        <taxon>Eutheria</taxon>
        <taxon>Euarchontoglires</taxon>
        <taxon>Glires</taxon>
        <taxon>Lagomorpha</taxon>
        <taxon>Leporidae</taxon>
        <taxon>Oryctolagus</taxon>
    </lineage>
</organism>
<sequence length="346" mass="37890">MGDTAFSLRIGPFANRMQKSSCYIPIVSSAKLWERSQVHVNPSPHRERTALPCSRFMNHMKNFSESHRFNSLSFLHFPVLPDSAQSPVAFKRLLCTRQYIIPRSPVSTSSFDDENYGESCPTPTPSSERDEVPPSFTVGGKINRPNRRVSNQAWSSPFLEQQMAKKPVLPHSVNPIHLEAVGIHFKRHRKPQNQSLDRSKGDSGPAARPFTAIGLCGNHGPFAQQSVWRSCSDPELEGRVAAPAHRDVHSRLLGVHGSAVRGGAVAMAPETLPKHPPALEERRPRADSALRGSLAGAPLLLAGASTPFPSKRLIKVCSSAPPRPSRGFHTACSQALSRPVVNAQLH</sequence>
<reference evidence="2" key="2">
    <citation type="submission" date="2025-08" db="UniProtKB">
        <authorList>
            <consortium name="Ensembl"/>
        </authorList>
    </citation>
    <scope>IDENTIFICATION</scope>
    <source>
        <strain evidence="2">Thorbecke</strain>
    </source>
</reference>
<dbReference type="EMBL" id="AAGW02034066">
    <property type="status" value="NOT_ANNOTATED_CDS"/>
    <property type="molecule type" value="Genomic_DNA"/>
</dbReference>
<evidence type="ECO:0000313" key="3">
    <source>
        <dbReference type="Proteomes" id="UP000001811"/>
    </source>
</evidence>
<gene>
    <name evidence="2" type="primary">C12orf42</name>
</gene>
<dbReference type="PANTHER" id="PTHR40708">
    <property type="entry name" value="RIKEN CDNA 1700113H08 GENE"/>
    <property type="match status" value="1"/>
</dbReference>
<dbReference type="Pfam" id="PF15380">
    <property type="entry name" value="DUF4607"/>
    <property type="match status" value="1"/>
</dbReference>
<keyword evidence="3" id="KW-1185">Reference proteome</keyword>
<dbReference type="AlphaFoldDB" id="G1TGW7"/>
<evidence type="ECO:0000256" key="1">
    <source>
        <dbReference type="SAM" id="MobiDB-lite"/>
    </source>
</evidence>
<dbReference type="EMBL" id="AAGW02034063">
    <property type="status" value="NOT_ANNOTATED_CDS"/>
    <property type="molecule type" value="Genomic_DNA"/>
</dbReference>
<dbReference type="Proteomes" id="UP000001811">
    <property type="component" value="Chromosome 4"/>
</dbReference>
<dbReference type="EMBL" id="AAGW02034067">
    <property type="status" value="NOT_ANNOTATED_CDS"/>
    <property type="molecule type" value="Genomic_DNA"/>
</dbReference>
<proteinExistence type="predicted"/>
<dbReference type="PANTHER" id="PTHR40708:SF1">
    <property type="entry name" value="RIKEN CDNA 1700113H08 GENE"/>
    <property type="match status" value="1"/>
</dbReference>
<dbReference type="HOGENOM" id="CLU_073506_0_0_1"/>
<protein>
    <submittedName>
        <fullName evidence="2">Chromosome 12 open reading frame 42</fullName>
    </submittedName>
</protein>
<dbReference type="EMBL" id="AAGW02034064">
    <property type="status" value="NOT_ANNOTATED_CDS"/>
    <property type="molecule type" value="Genomic_DNA"/>
</dbReference>
<dbReference type="Bgee" id="ENSOCUG00000027086">
    <property type="expression patterns" value="Expressed in testis and 9 other cell types or tissues"/>
</dbReference>
<dbReference type="InParanoid" id="G1TGW7"/>
<reference evidence="2 3" key="1">
    <citation type="journal article" date="2011" name="Nature">
        <title>A high-resolution map of human evolutionary constraint using 29 mammals.</title>
        <authorList>
            <person name="Lindblad-Toh K."/>
            <person name="Garber M."/>
            <person name="Zuk O."/>
            <person name="Lin M.F."/>
            <person name="Parker B.J."/>
            <person name="Washietl S."/>
            <person name="Kheradpour P."/>
            <person name="Ernst J."/>
            <person name="Jordan G."/>
            <person name="Mauceli E."/>
            <person name="Ward L.D."/>
            <person name="Lowe C.B."/>
            <person name="Holloway A.K."/>
            <person name="Clamp M."/>
            <person name="Gnerre S."/>
            <person name="Alfoldi J."/>
            <person name="Beal K."/>
            <person name="Chang J."/>
            <person name="Clawson H."/>
            <person name="Cuff J."/>
            <person name="Di Palma F."/>
            <person name="Fitzgerald S."/>
            <person name="Flicek P."/>
            <person name="Guttman M."/>
            <person name="Hubisz M.J."/>
            <person name="Jaffe D.B."/>
            <person name="Jungreis I."/>
            <person name="Kent W.J."/>
            <person name="Kostka D."/>
            <person name="Lara M."/>
            <person name="Martins A.L."/>
            <person name="Massingham T."/>
            <person name="Moltke I."/>
            <person name="Raney B.J."/>
            <person name="Rasmussen M.D."/>
            <person name="Robinson J."/>
            <person name="Stark A."/>
            <person name="Vilella A.J."/>
            <person name="Wen J."/>
            <person name="Xie X."/>
            <person name="Zody M.C."/>
            <person name="Baldwin J."/>
            <person name="Bloom T."/>
            <person name="Chin C.W."/>
            <person name="Heiman D."/>
            <person name="Nicol R."/>
            <person name="Nusbaum C."/>
            <person name="Young S."/>
            <person name="Wilkinson J."/>
            <person name="Worley K.C."/>
            <person name="Kovar C.L."/>
            <person name="Muzny D.M."/>
            <person name="Gibbs R.A."/>
            <person name="Cree A."/>
            <person name="Dihn H.H."/>
            <person name="Fowler G."/>
            <person name="Jhangiani S."/>
            <person name="Joshi V."/>
            <person name="Lee S."/>
            <person name="Lewis L.R."/>
            <person name="Nazareth L.V."/>
            <person name="Okwuonu G."/>
            <person name="Santibanez J."/>
            <person name="Warren W.C."/>
            <person name="Mardis E.R."/>
            <person name="Weinstock G.M."/>
            <person name="Wilson R.K."/>
            <person name="Delehaunty K."/>
            <person name="Dooling D."/>
            <person name="Fronik C."/>
            <person name="Fulton L."/>
            <person name="Fulton B."/>
            <person name="Graves T."/>
            <person name="Minx P."/>
            <person name="Sodergren E."/>
            <person name="Birney E."/>
            <person name="Margulies E.H."/>
            <person name="Herrero J."/>
            <person name="Green E.D."/>
            <person name="Haussler D."/>
            <person name="Siepel A."/>
            <person name="Goldman N."/>
            <person name="Pollard K.S."/>
            <person name="Pedersen J.S."/>
            <person name="Lander E.S."/>
            <person name="Kellis M."/>
        </authorList>
    </citation>
    <scope>NUCLEOTIDE SEQUENCE [LARGE SCALE GENOMIC DNA]</scope>
    <source>
        <strain evidence="2 3">Thorbecke inbred</strain>
    </source>
</reference>
<dbReference type="EMBL" id="AAGW02034068">
    <property type="status" value="NOT_ANNOTATED_CDS"/>
    <property type="molecule type" value="Genomic_DNA"/>
</dbReference>
<name>G1TGW7_RABIT</name>
<feature type="region of interest" description="Disordered" evidence="1">
    <location>
        <begin position="186"/>
        <end position="208"/>
    </location>
</feature>
<accession>G1TGW7</accession>
<dbReference type="InterPro" id="IPR029288">
    <property type="entry name" value="DUF4607"/>
</dbReference>
<dbReference type="GeneTree" id="ENSGT00390000015477"/>
<dbReference type="PaxDb" id="9986-ENSOCUP00000016169"/>
<dbReference type="OMA" id="LIFTVRQ"/>
<reference evidence="2" key="3">
    <citation type="submission" date="2025-09" db="UniProtKB">
        <authorList>
            <consortium name="Ensembl"/>
        </authorList>
    </citation>
    <scope>IDENTIFICATION</scope>
    <source>
        <strain evidence="2">Thorbecke</strain>
    </source>
</reference>
<dbReference type="STRING" id="9986.ENSOCUP00000016169"/>
<dbReference type="eggNOG" id="ENOG502RVJS">
    <property type="taxonomic scope" value="Eukaryota"/>
</dbReference>
<evidence type="ECO:0000313" key="2">
    <source>
        <dbReference type="Ensembl" id="ENSOCUP00000016169.2"/>
    </source>
</evidence>